<dbReference type="AlphaFoldDB" id="A0A2Z6RRZ6"/>
<protein>
    <submittedName>
        <fullName evidence="1">Uncharacterized protein</fullName>
    </submittedName>
</protein>
<evidence type="ECO:0000313" key="2">
    <source>
        <dbReference type="EMBL" id="GES85232.1"/>
    </source>
</evidence>
<evidence type="ECO:0000313" key="3">
    <source>
        <dbReference type="Proteomes" id="UP000247702"/>
    </source>
</evidence>
<dbReference type="EMBL" id="BLAL01000089">
    <property type="protein sequence ID" value="GES85232.1"/>
    <property type="molecule type" value="Genomic_DNA"/>
</dbReference>
<accession>A0A2Z6RRZ6</accession>
<dbReference type="EMBL" id="BEXD01003369">
    <property type="protein sequence ID" value="GBC01015.1"/>
    <property type="molecule type" value="Genomic_DNA"/>
</dbReference>
<dbReference type="Proteomes" id="UP000247702">
    <property type="component" value="Unassembled WGS sequence"/>
</dbReference>
<dbReference type="OrthoDB" id="2424170at2759"/>
<dbReference type="Proteomes" id="UP000615446">
    <property type="component" value="Unassembled WGS sequence"/>
</dbReference>
<reference evidence="1 3" key="1">
    <citation type="submission" date="2017-11" db="EMBL/GenBank/DDBJ databases">
        <title>The genome of Rhizophagus clarus HR1 reveals common genetic basis of auxotrophy among arbuscular mycorrhizal fungi.</title>
        <authorList>
            <person name="Kobayashi Y."/>
        </authorList>
    </citation>
    <scope>NUCLEOTIDE SEQUENCE [LARGE SCALE GENOMIC DNA]</scope>
    <source>
        <strain evidence="1 3">HR1</strain>
    </source>
</reference>
<name>A0A2Z6RRZ6_9GLOM</name>
<gene>
    <name evidence="2" type="ORF">RCL2_001231700</name>
    <name evidence="1" type="ORF">RclHR1_04030010</name>
</gene>
<keyword evidence="3" id="KW-1185">Reference proteome</keyword>
<evidence type="ECO:0000313" key="1">
    <source>
        <dbReference type="EMBL" id="GBC01015.1"/>
    </source>
</evidence>
<sequence length="106" mass="12540">MSFNCHILGRSDTFIIEIYNEKGIKYAMLGNNKYKLTIFNVENILNYICSRHNVDVSVMRKLKLWNINIKKSEIEDKNVSTEEDVKQKLKGNKMEPEGLFKEYFQD</sequence>
<reference evidence="2" key="2">
    <citation type="submission" date="2019-10" db="EMBL/GenBank/DDBJ databases">
        <title>Conservation and host-specific expression of non-tandemly repeated heterogenous ribosome RNA gene in arbuscular mycorrhizal fungi.</title>
        <authorList>
            <person name="Maeda T."/>
            <person name="Kobayashi Y."/>
            <person name="Nakagawa T."/>
            <person name="Ezawa T."/>
            <person name="Yamaguchi K."/>
            <person name="Bino T."/>
            <person name="Nishimoto Y."/>
            <person name="Shigenobu S."/>
            <person name="Kawaguchi M."/>
        </authorList>
    </citation>
    <scope>NUCLEOTIDE SEQUENCE</scope>
    <source>
        <strain evidence="2">HR1</strain>
    </source>
</reference>
<comment type="caution">
    <text evidence="1">The sequence shown here is derived from an EMBL/GenBank/DDBJ whole genome shotgun (WGS) entry which is preliminary data.</text>
</comment>
<organism evidence="1 3">
    <name type="scientific">Rhizophagus clarus</name>
    <dbReference type="NCBI Taxonomy" id="94130"/>
    <lineage>
        <taxon>Eukaryota</taxon>
        <taxon>Fungi</taxon>
        <taxon>Fungi incertae sedis</taxon>
        <taxon>Mucoromycota</taxon>
        <taxon>Glomeromycotina</taxon>
        <taxon>Glomeromycetes</taxon>
        <taxon>Glomerales</taxon>
        <taxon>Glomeraceae</taxon>
        <taxon>Rhizophagus</taxon>
    </lineage>
</organism>
<proteinExistence type="predicted"/>